<name>A0ABW4CF70_9LACO</name>
<dbReference type="Pfam" id="PF06458">
    <property type="entry name" value="MucBP"/>
    <property type="match status" value="1"/>
</dbReference>
<evidence type="ECO:0000259" key="3">
    <source>
        <dbReference type="Pfam" id="PF06458"/>
    </source>
</evidence>
<dbReference type="Gene3D" id="2.60.40.4300">
    <property type="match status" value="1"/>
</dbReference>
<protein>
    <submittedName>
        <fullName evidence="4">BspA family leucine-rich repeat surface protein</fullName>
    </submittedName>
</protein>
<dbReference type="EMBL" id="JBHTOC010000005">
    <property type="protein sequence ID" value="MFD1429447.1"/>
    <property type="molecule type" value="Genomic_DNA"/>
</dbReference>
<keyword evidence="2" id="KW-1133">Transmembrane helix</keyword>
<dbReference type="InterPro" id="IPR009459">
    <property type="entry name" value="MucBP_dom"/>
</dbReference>
<accession>A0ABW4CF70</accession>
<keyword evidence="1" id="KW-0677">Repeat</keyword>
<feature type="transmembrane region" description="Helical" evidence="2">
    <location>
        <begin position="652"/>
        <end position="676"/>
    </location>
</feature>
<keyword evidence="2" id="KW-0812">Transmembrane</keyword>
<evidence type="ECO:0000256" key="2">
    <source>
        <dbReference type="SAM" id="Phobius"/>
    </source>
</evidence>
<keyword evidence="2" id="KW-0472">Membrane</keyword>
<dbReference type="InterPro" id="IPR011889">
    <property type="entry name" value="Liste_lipo_26"/>
</dbReference>
<dbReference type="Pfam" id="PF03382">
    <property type="entry name" value="DUF285"/>
    <property type="match status" value="1"/>
</dbReference>
<dbReference type="InterPro" id="IPR005046">
    <property type="entry name" value="DUF285"/>
</dbReference>
<dbReference type="NCBIfam" id="TIGR02167">
    <property type="entry name" value="Liste_lipo_26"/>
    <property type="match status" value="3"/>
</dbReference>
<dbReference type="RefSeq" id="WP_203626956.1">
    <property type="nucleotide sequence ID" value="NZ_BOLQ01000009.1"/>
</dbReference>
<dbReference type="Gene3D" id="3.10.20.320">
    <property type="entry name" value="Putative peptidoglycan bound protein (lpxtg motif)"/>
    <property type="match status" value="2"/>
</dbReference>
<evidence type="ECO:0000256" key="1">
    <source>
        <dbReference type="ARBA" id="ARBA00022737"/>
    </source>
</evidence>
<gene>
    <name evidence="4" type="ORF">ACFQ4P_04175</name>
</gene>
<keyword evidence="5" id="KW-1185">Reference proteome</keyword>
<comment type="caution">
    <text evidence="4">The sequence shown here is derived from an EMBL/GenBank/DDBJ whole genome shotgun (WGS) entry which is preliminary data.</text>
</comment>
<feature type="domain" description="MucBP" evidence="3">
    <location>
        <begin position="580"/>
        <end position="631"/>
    </location>
</feature>
<reference evidence="5" key="1">
    <citation type="journal article" date="2019" name="Int. J. Syst. Evol. Microbiol.">
        <title>The Global Catalogue of Microorganisms (GCM) 10K type strain sequencing project: providing services to taxonomists for standard genome sequencing and annotation.</title>
        <authorList>
            <consortium name="The Broad Institute Genomics Platform"/>
            <consortium name="The Broad Institute Genome Sequencing Center for Infectious Disease"/>
            <person name="Wu L."/>
            <person name="Ma J."/>
        </authorList>
    </citation>
    <scope>NUCLEOTIDE SEQUENCE [LARGE SCALE GENOMIC DNA]</scope>
    <source>
        <strain evidence="5">CCM 8980</strain>
    </source>
</reference>
<sequence length="681" mass="71282">MAGGRSVFSLSGPWAGQAQVVQAATTSGTWGTAPWSIDAGNVLHIGAGTGVDTGRTSPWQAQSKDITAISIDGPLVLPADCSFLFGTESYPGQYEGDWQKLAQVTGLAQVETSHVTTMLAMFQCDAALTQIDGLADWNVSSVTSLSAMFASTPKLASIGSLAKWNVENVTNLNHLFESSGVTDVGDLGQWQTGRVTDMSYMFNRTAALQNIGDISGWDTSNVTDMHYMFANTALSRFGTVADWNVAKVTTIVSMFMNDANIQALDFTGWQTGAVTADGFESVFFDEDDPQATGLQQVTFGPHFTITPALPNATARLNWRAVGTGTTEKPQGLINLTTVSGAAVTSRYTGADPDTYVLFDPGRATATVTLVDDDSGGAVVGTPFLVSGDVGATASYSATLPTNFALAAGQSLTGSTVLTQDATDNVTIRLVHLFSAPTMITALPDGVTFPSGMQPSTIFRDLKRTIHVTDLAGTNATIAQTVTYFRYVTYDLVTLQIVSGSATAWHLATGIDAAGNLIDGGVSGDGQNEGVWPAYTPPSIVGHAVRGSDGSTSAPKQIVDAATGQNMTLDYWYVAAVATATVTYRDQDGTGIASVTLSGSIGETLTYSPQAPVGYDLVGAATPLTITITADDLDNITIKVVRWRSQFPATGSAMGLVAPGVLLLLLFAGAGGLMGVWHRRKQ</sequence>
<proteinExistence type="predicted"/>
<dbReference type="Proteomes" id="UP001597196">
    <property type="component" value="Unassembled WGS sequence"/>
</dbReference>
<evidence type="ECO:0000313" key="5">
    <source>
        <dbReference type="Proteomes" id="UP001597196"/>
    </source>
</evidence>
<organism evidence="4 5">
    <name type="scientific">Lacticaseibacillus mingshuiensis</name>
    <dbReference type="NCBI Taxonomy" id="2799574"/>
    <lineage>
        <taxon>Bacteria</taxon>
        <taxon>Bacillati</taxon>
        <taxon>Bacillota</taxon>
        <taxon>Bacilli</taxon>
        <taxon>Lactobacillales</taxon>
        <taxon>Lactobacillaceae</taxon>
        <taxon>Lacticaseibacillus</taxon>
    </lineage>
</organism>
<evidence type="ECO:0000313" key="4">
    <source>
        <dbReference type="EMBL" id="MFD1429447.1"/>
    </source>
</evidence>